<sequence>MSESSSSTPPSPARGRGRGKSRGGLGKYLRARGRGRGLGRPAEFGKRLGLEGEGGGDEEDEEEAAERAAELVQKFSRRQLGTNADRYAEPEPVLDSDGEPEVEPEVDLSSFLERQRISDEPLALTPSDPMDEDDVDHSLAHISSGGINRTVSGLSRKGKVEQIEWDEDLDELEREKASAEAIWDLKTRFRAKSEKLRKSAVTPARDRKPGATTYAEAPPLPMADGSQPPPKGPKDDMQDFLDDLLA</sequence>
<dbReference type="EMBL" id="JARKIB010000058">
    <property type="protein sequence ID" value="KAJ7752627.1"/>
    <property type="molecule type" value="Genomic_DNA"/>
</dbReference>
<evidence type="ECO:0000313" key="2">
    <source>
        <dbReference type="EMBL" id="KAJ7752627.1"/>
    </source>
</evidence>
<proteinExistence type="predicted"/>
<protein>
    <submittedName>
        <fullName evidence="2">Uncharacterized protein</fullName>
    </submittedName>
</protein>
<feature type="compositionally biased region" description="Acidic residues" evidence="1">
    <location>
        <begin position="92"/>
        <end position="106"/>
    </location>
</feature>
<organism evidence="2 3">
    <name type="scientific">Mycena metata</name>
    <dbReference type="NCBI Taxonomy" id="1033252"/>
    <lineage>
        <taxon>Eukaryota</taxon>
        <taxon>Fungi</taxon>
        <taxon>Dikarya</taxon>
        <taxon>Basidiomycota</taxon>
        <taxon>Agaricomycotina</taxon>
        <taxon>Agaricomycetes</taxon>
        <taxon>Agaricomycetidae</taxon>
        <taxon>Agaricales</taxon>
        <taxon>Marasmiineae</taxon>
        <taxon>Mycenaceae</taxon>
        <taxon>Mycena</taxon>
    </lineage>
</organism>
<gene>
    <name evidence="2" type="ORF">B0H16DRAFT_1546016</name>
</gene>
<accession>A0AAD7IZH5</accession>
<dbReference type="AlphaFoldDB" id="A0AAD7IZH5"/>
<comment type="caution">
    <text evidence="2">The sequence shown here is derived from an EMBL/GenBank/DDBJ whole genome shotgun (WGS) entry which is preliminary data.</text>
</comment>
<evidence type="ECO:0000313" key="3">
    <source>
        <dbReference type="Proteomes" id="UP001215598"/>
    </source>
</evidence>
<dbReference type="Proteomes" id="UP001215598">
    <property type="component" value="Unassembled WGS sequence"/>
</dbReference>
<evidence type="ECO:0000256" key="1">
    <source>
        <dbReference type="SAM" id="MobiDB-lite"/>
    </source>
</evidence>
<name>A0AAD7IZH5_9AGAR</name>
<feature type="compositionally biased region" description="Acidic residues" evidence="1">
    <location>
        <begin position="54"/>
        <end position="64"/>
    </location>
</feature>
<keyword evidence="3" id="KW-1185">Reference proteome</keyword>
<feature type="region of interest" description="Disordered" evidence="1">
    <location>
        <begin position="1"/>
        <end position="159"/>
    </location>
</feature>
<reference evidence="2" key="1">
    <citation type="submission" date="2023-03" db="EMBL/GenBank/DDBJ databases">
        <title>Massive genome expansion in bonnet fungi (Mycena s.s.) driven by repeated elements and novel gene families across ecological guilds.</title>
        <authorList>
            <consortium name="Lawrence Berkeley National Laboratory"/>
            <person name="Harder C.B."/>
            <person name="Miyauchi S."/>
            <person name="Viragh M."/>
            <person name="Kuo A."/>
            <person name="Thoen E."/>
            <person name="Andreopoulos B."/>
            <person name="Lu D."/>
            <person name="Skrede I."/>
            <person name="Drula E."/>
            <person name="Henrissat B."/>
            <person name="Morin E."/>
            <person name="Kohler A."/>
            <person name="Barry K."/>
            <person name="LaButti K."/>
            <person name="Morin E."/>
            <person name="Salamov A."/>
            <person name="Lipzen A."/>
            <person name="Mereny Z."/>
            <person name="Hegedus B."/>
            <person name="Baldrian P."/>
            <person name="Stursova M."/>
            <person name="Weitz H."/>
            <person name="Taylor A."/>
            <person name="Grigoriev I.V."/>
            <person name="Nagy L.G."/>
            <person name="Martin F."/>
            <person name="Kauserud H."/>
        </authorList>
    </citation>
    <scope>NUCLEOTIDE SEQUENCE</scope>
    <source>
        <strain evidence="2">CBHHK182m</strain>
    </source>
</reference>
<feature type="region of interest" description="Disordered" evidence="1">
    <location>
        <begin position="194"/>
        <end position="246"/>
    </location>
</feature>